<organism evidence="1 2">
    <name type="scientific">Apiospora aurea</name>
    <dbReference type="NCBI Taxonomy" id="335848"/>
    <lineage>
        <taxon>Eukaryota</taxon>
        <taxon>Fungi</taxon>
        <taxon>Dikarya</taxon>
        <taxon>Ascomycota</taxon>
        <taxon>Pezizomycotina</taxon>
        <taxon>Sordariomycetes</taxon>
        <taxon>Xylariomycetidae</taxon>
        <taxon>Amphisphaeriales</taxon>
        <taxon>Apiosporaceae</taxon>
        <taxon>Apiospora</taxon>
    </lineage>
</organism>
<protein>
    <submittedName>
        <fullName evidence="1">Uncharacterized protein</fullName>
    </submittedName>
</protein>
<dbReference type="Proteomes" id="UP001391051">
    <property type="component" value="Unassembled WGS sequence"/>
</dbReference>
<evidence type="ECO:0000313" key="2">
    <source>
        <dbReference type="Proteomes" id="UP001391051"/>
    </source>
</evidence>
<accession>A0ABR1PT00</accession>
<gene>
    <name evidence="1" type="ORF">PG986_014331</name>
</gene>
<dbReference type="EMBL" id="JAQQWE010000010">
    <property type="protein sequence ID" value="KAK7937463.1"/>
    <property type="molecule type" value="Genomic_DNA"/>
</dbReference>
<comment type="caution">
    <text evidence="1">The sequence shown here is derived from an EMBL/GenBank/DDBJ whole genome shotgun (WGS) entry which is preliminary data.</text>
</comment>
<sequence length="190" mass="21010">MLQSAAFSGGGSIHLFTSSILEELAKSGDVDPHAVHPVLAAEEMKRCGDTFPFIHKVLHQLFTKARSDSTQLPTDLVGMMTWTSRATEPERLNGIVAGDRDGPLEVRYPFPARDVYRRVLPLVHWAPVRKRAEDVAVPPELVWFVLQRQAALANLVFLPLGASRRLTGWNGDDLMSSSLANIAGQLLIRF</sequence>
<keyword evidence="2" id="KW-1185">Reference proteome</keyword>
<proteinExistence type="predicted"/>
<evidence type="ECO:0000313" key="1">
    <source>
        <dbReference type="EMBL" id="KAK7937463.1"/>
    </source>
</evidence>
<name>A0ABR1PT00_9PEZI</name>
<dbReference type="GeneID" id="92083615"/>
<dbReference type="RefSeq" id="XP_066692791.1">
    <property type="nucleotide sequence ID" value="XM_066850553.1"/>
</dbReference>
<reference evidence="1 2" key="1">
    <citation type="submission" date="2023-01" db="EMBL/GenBank/DDBJ databases">
        <title>Analysis of 21 Apiospora genomes using comparative genomics revels a genus with tremendous synthesis potential of carbohydrate active enzymes and secondary metabolites.</title>
        <authorList>
            <person name="Sorensen T."/>
        </authorList>
    </citation>
    <scope>NUCLEOTIDE SEQUENCE [LARGE SCALE GENOMIC DNA]</scope>
    <source>
        <strain evidence="1 2">CBS 24483</strain>
    </source>
</reference>